<feature type="region of interest" description="Disordered" evidence="1">
    <location>
        <begin position="419"/>
        <end position="439"/>
    </location>
</feature>
<dbReference type="AlphaFoldDB" id="A0AAV9G561"/>
<evidence type="ECO:0000313" key="2">
    <source>
        <dbReference type="EMBL" id="KAK4443177.1"/>
    </source>
</evidence>
<protein>
    <recommendedName>
        <fullName evidence="4">BTB domain-containing protein</fullName>
    </recommendedName>
</protein>
<evidence type="ECO:0008006" key="4">
    <source>
        <dbReference type="Google" id="ProtNLM"/>
    </source>
</evidence>
<dbReference type="Proteomes" id="UP001321760">
    <property type="component" value="Unassembled WGS sequence"/>
</dbReference>
<keyword evidence="3" id="KW-1185">Reference proteome</keyword>
<proteinExistence type="predicted"/>
<name>A0AAV9G561_9PEZI</name>
<feature type="compositionally biased region" description="Polar residues" evidence="1">
    <location>
        <begin position="462"/>
        <end position="477"/>
    </location>
</feature>
<evidence type="ECO:0000313" key="3">
    <source>
        <dbReference type="Proteomes" id="UP001321760"/>
    </source>
</evidence>
<feature type="region of interest" description="Disordered" evidence="1">
    <location>
        <begin position="461"/>
        <end position="495"/>
    </location>
</feature>
<reference evidence="2" key="1">
    <citation type="journal article" date="2023" name="Mol. Phylogenet. Evol.">
        <title>Genome-scale phylogeny and comparative genomics of the fungal order Sordariales.</title>
        <authorList>
            <person name="Hensen N."/>
            <person name="Bonometti L."/>
            <person name="Westerberg I."/>
            <person name="Brannstrom I.O."/>
            <person name="Guillou S."/>
            <person name="Cros-Aarteil S."/>
            <person name="Calhoun S."/>
            <person name="Haridas S."/>
            <person name="Kuo A."/>
            <person name="Mondo S."/>
            <person name="Pangilinan J."/>
            <person name="Riley R."/>
            <person name="LaButti K."/>
            <person name="Andreopoulos B."/>
            <person name="Lipzen A."/>
            <person name="Chen C."/>
            <person name="Yan M."/>
            <person name="Daum C."/>
            <person name="Ng V."/>
            <person name="Clum A."/>
            <person name="Steindorff A."/>
            <person name="Ohm R.A."/>
            <person name="Martin F."/>
            <person name="Silar P."/>
            <person name="Natvig D.O."/>
            <person name="Lalanne C."/>
            <person name="Gautier V."/>
            <person name="Ament-Velasquez S.L."/>
            <person name="Kruys A."/>
            <person name="Hutchinson M.I."/>
            <person name="Powell A.J."/>
            <person name="Barry K."/>
            <person name="Miller A.N."/>
            <person name="Grigoriev I.V."/>
            <person name="Debuchy R."/>
            <person name="Gladieux P."/>
            <person name="Hiltunen Thoren M."/>
            <person name="Johannesson H."/>
        </authorList>
    </citation>
    <scope>NUCLEOTIDE SEQUENCE</scope>
    <source>
        <strain evidence="2">PSN243</strain>
    </source>
</reference>
<accession>A0AAV9G561</accession>
<organism evidence="2 3">
    <name type="scientific">Podospora aff. communis PSN243</name>
    <dbReference type="NCBI Taxonomy" id="3040156"/>
    <lineage>
        <taxon>Eukaryota</taxon>
        <taxon>Fungi</taxon>
        <taxon>Dikarya</taxon>
        <taxon>Ascomycota</taxon>
        <taxon>Pezizomycotina</taxon>
        <taxon>Sordariomycetes</taxon>
        <taxon>Sordariomycetidae</taxon>
        <taxon>Sordariales</taxon>
        <taxon>Podosporaceae</taxon>
        <taxon>Podospora</taxon>
    </lineage>
</organism>
<dbReference type="EMBL" id="MU865998">
    <property type="protein sequence ID" value="KAK4443177.1"/>
    <property type="molecule type" value="Genomic_DNA"/>
</dbReference>
<gene>
    <name evidence="2" type="ORF">QBC34DRAFT_213381</name>
</gene>
<sequence>MSCGLPVGSTPSYVAPYYRQLPLRYFLQKSGSFLASRPSLRCIRTRSRPLHFRVPAPHQPLNMAARFTIDGLPETIQVQGSDLELLQQTSPDFRALIDNRQRQDDIIPLSPSEDDGVDIESIKYILENIGLEAQLRNHGVETIEQQREALGTLEIASLSRQCNALHRYSFDVSPFSGLWGRLAHPWTIIPQPNEVWCWRLPPRNDIPRSDWPHYANAAWVLGKDVEFSDAISSTVFDTTLDGIQTSVNGLKNLKKHRITYMERLFHEMAGCIRALNAKFPDVGQQVQKRIRECHHLDVHLAEEMDHEGGAVIHPWDRSKHHLMGRTIYGFALQVDMALLKGTPAEYKKKDYAAYASIVPSGEAGPRALTRPHFRALRAMFGPSVRYVEEVTKMLDIMNKKICRDRARLRDELLGLRGEPLDGVSTSERRTSDGVPSLDEGIIPEESFRKWQSWSMAELDTTGAKTNGQPLSHGTLQAQHAADTRENGHAGSYRYA</sequence>
<reference evidence="2" key="2">
    <citation type="submission" date="2023-05" db="EMBL/GenBank/DDBJ databases">
        <authorList>
            <consortium name="Lawrence Berkeley National Laboratory"/>
            <person name="Steindorff A."/>
            <person name="Hensen N."/>
            <person name="Bonometti L."/>
            <person name="Westerberg I."/>
            <person name="Brannstrom I.O."/>
            <person name="Guillou S."/>
            <person name="Cros-Aarteil S."/>
            <person name="Calhoun S."/>
            <person name="Haridas S."/>
            <person name="Kuo A."/>
            <person name="Mondo S."/>
            <person name="Pangilinan J."/>
            <person name="Riley R."/>
            <person name="Labutti K."/>
            <person name="Andreopoulos B."/>
            <person name="Lipzen A."/>
            <person name="Chen C."/>
            <person name="Yanf M."/>
            <person name="Daum C."/>
            <person name="Ng V."/>
            <person name="Clum A."/>
            <person name="Ohm R."/>
            <person name="Martin F."/>
            <person name="Silar P."/>
            <person name="Natvig D."/>
            <person name="Lalanne C."/>
            <person name="Gautier V."/>
            <person name="Ament-Velasquez S.L."/>
            <person name="Kruys A."/>
            <person name="Hutchinson M.I."/>
            <person name="Powell A.J."/>
            <person name="Barry K."/>
            <person name="Miller A.N."/>
            <person name="Grigoriev I.V."/>
            <person name="Debuchy R."/>
            <person name="Gladieux P."/>
            <person name="Thoren M.H."/>
            <person name="Johannesson H."/>
        </authorList>
    </citation>
    <scope>NUCLEOTIDE SEQUENCE</scope>
    <source>
        <strain evidence="2">PSN243</strain>
    </source>
</reference>
<comment type="caution">
    <text evidence="2">The sequence shown here is derived from an EMBL/GenBank/DDBJ whole genome shotgun (WGS) entry which is preliminary data.</text>
</comment>
<evidence type="ECO:0000256" key="1">
    <source>
        <dbReference type="SAM" id="MobiDB-lite"/>
    </source>
</evidence>